<dbReference type="EMBL" id="FNJQ01000017">
    <property type="protein sequence ID" value="SDP40488.1"/>
    <property type="molecule type" value="Genomic_DNA"/>
</dbReference>
<sequence length="173" mass="20611">MDSEQCHKRAREIIRQVGRRDMKRVAQELNIKVLYNENFTKLLGMYFYQWRNRFIFLNANLDDIWQNMVLAHEIGHDQLHRELAKQTQLQEFELFRLNSRTEYEANAFAAHLLMDTDTVYAELKDGCDEFTLAQKMNCNINLALVKLQEMAKLGYDIRPSEAIDSQFFKKIRI</sequence>
<dbReference type="OrthoDB" id="9816277at2"/>
<reference evidence="2 3" key="1">
    <citation type="submission" date="2016-10" db="EMBL/GenBank/DDBJ databases">
        <authorList>
            <person name="de Groot N.N."/>
        </authorList>
    </citation>
    <scope>NUCLEOTIDE SEQUENCE [LARGE SCALE GENOMIC DNA]</scope>
    <source>
        <strain evidence="2 3">S137</strain>
    </source>
</reference>
<dbReference type="PANTHER" id="PTHR43236:SF2">
    <property type="entry name" value="BLL0069 PROTEIN"/>
    <property type="match status" value="1"/>
</dbReference>
<proteinExistence type="predicted"/>
<dbReference type="AlphaFoldDB" id="A0A1H0SGW0"/>
<evidence type="ECO:0000313" key="3">
    <source>
        <dbReference type="Proteomes" id="UP000182412"/>
    </source>
</evidence>
<dbReference type="Pfam" id="PF06114">
    <property type="entry name" value="Peptidase_M78"/>
    <property type="match status" value="1"/>
</dbReference>
<dbReference type="RefSeq" id="WP_074572410.1">
    <property type="nucleotide sequence ID" value="NZ_FNJQ01000017.1"/>
</dbReference>
<dbReference type="PANTHER" id="PTHR43236">
    <property type="entry name" value="ANTITOXIN HIGA1"/>
    <property type="match status" value="1"/>
</dbReference>
<protein>
    <recommendedName>
        <fullName evidence="1">IrrE N-terminal-like domain-containing protein</fullName>
    </recommendedName>
</protein>
<gene>
    <name evidence="2" type="ORF">SAMN05216366_11748</name>
</gene>
<name>A0A1H0SGW0_SELRU</name>
<dbReference type="InterPro" id="IPR052345">
    <property type="entry name" value="Rad_response_metalloprotease"/>
</dbReference>
<dbReference type="Proteomes" id="UP000182412">
    <property type="component" value="Unassembled WGS sequence"/>
</dbReference>
<feature type="domain" description="IrrE N-terminal-like" evidence="1">
    <location>
        <begin position="27"/>
        <end position="138"/>
    </location>
</feature>
<organism evidence="2 3">
    <name type="scientific">Selenomonas ruminantium</name>
    <dbReference type="NCBI Taxonomy" id="971"/>
    <lineage>
        <taxon>Bacteria</taxon>
        <taxon>Bacillati</taxon>
        <taxon>Bacillota</taxon>
        <taxon>Negativicutes</taxon>
        <taxon>Selenomonadales</taxon>
        <taxon>Selenomonadaceae</taxon>
        <taxon>Selenomonas</taxon>
    </lineage>
</organism>
<accession>A0A1H0SGW0</accession>
<evidence type="ECO:0000313" key="2">
    <source>
        <dbReference type="EMBL" id="SDP40488.1"/>
    </source>
</evidence>
<evidence type="ECO:0000259" key="1">
    <source>
        <dbReference type="Pfam" id="PF06114"/>
    </source>
</evidence>
<dbReference type="InterPro" id="IPR010359">
    <property type="entry name" value="IrrE_HExxH"/>
</dbReference>
<dbReference type="Gene3D" id="1.10.10.2910">
    <property type="match status" value="1"/>
</dbReference>